<organism evidence="1">
    <name type="scientific">marine metagenome</name>
    <dbReference type="NCBI Taxonomy" id="408172"/>
    <lineage>
        <taxon>unclassified sequences</taxon>
        <taxon>metagenomes</taxon>
        <taxon>ecological metagenomes</taxon>
    </lineage>
</organism>
<proteinExistence type="predicted"/>
<dbReference type="EMBL" id="UINC01218591">
    <property type="protein sequence ID" value="SVE45682.1"/>
    <property type="molecule type" value="Genomic_DNA"/>
</dbReference>
<reference evidence="1" key="1">
    <citation type="submission" date="2018-05" db="EMBL/GenBank/DDBJ databases">
        <authorList>
            <person name="Lanie J.A."/>
            <person name="Ng W.-L."/>
            <person name="Kazmierczak K.M."/>
            <person name="Andrzejewski T.M."/>
            <person name="Davidsen T.M."/>
            <person name="Wayne K.J."/>
            <person name="Tettelin H."/>
            <person name="Glass J.I."/>
            <person name="Rusch D."/>
            <person name="Podicherti R."/>
            <person name="Tsui H.-C.T."/>
            <person name="Winkler M.E."/>
        </authorList>
    </citation>
    <scope>NUCLEOTIDE SEQUENCE</scope>
</reference>
<sequence>QRKKQQSGLLLKTLRPLMFTLLKFRF</sequence>
<feature type="non-terminal residue" evidence="1">
    <location>
        <position position="26"/>
    </location>
</feature>
<gene>
    <name evidence="1" type="ORF">METZ01_LOCUS498536</name>
</gene>
<evidence type="ECO:0000313" key="1">
    <source>
        <dbReference type="EMBL" id="SVE45682.1"/>
    </source>
</evidence>
<protein>
    <submittedName>
        <fullName evidence="1">Uncharacterized protein</fullName>
    </submittedName>
</protein>
<name>A0A383DMF3_9ZZZZ</name>
<dbReference type="AlphaFoldDB" id="A0A383DMF3"/>
<feature type="non-terminal residue" evidence="1">
    <location>
        <position position="1"/>
    </location>
</feature>
<accession>A0A383DMF3</accession>